<protein>
    <recommendedName>
        <fullName evidence="2">Phosphatidic acid phosphatase type 2/haloperoxidase domain-containing protein</fullName>
    </recommendedName>
</protein>
<dbReference type="SMART" id="SM00014">
    <property type="entry name" value="acidPPc"/>
    <property type="match status" value="1"/>
</dbReference>
<feature type="transmembrane region" description="Helical" evidence="1">
    <location>
        <begin position="131"/>
        <end position="149"/>
    </location>
</feature>
<sequence length="195" mass="20317">MGWGAAEVQTPVMTDPIQQAAHHAALQSPVLRQVMVVLAADLIALLAAAFAALLIVRRANLTRGTAVRIGLSGTLAVLLTLLLGHAVHDPRPFLAEHYVPLTHAATDNGFPSDHVLVAALLTGWAAWLGRWWPGFAVGTVAIAAGRLGVGAHHTLDVLGSVVIAGLSVLAAHLVPLSGGWTAPLLPLRRGTLMPR</sequence>
<reference evidence="4" key="1">
    <citation type="journal article" date="2019" name="Int. J. Syst. Evol. Microbiol.">
        <title>The Global Catalogue of Microorganisms (GCM) 10K type strain sequencing project: providing services to taxonomists for standard genome sequencing and annotation.</title>
        <authorList>
            <consortium name="The Broad Institute Genomics Platform"/>
            <consortium name="The Broad Institute Genome Sequencing Center for Infectious Disease"/>
            <person name="Wu L."/>
            <person name="Ma J."/>
        </authorList>
    </citation>
    <scope>NUCLEOTIDE SEQUENCE [LARGE SCALE GENOMIC DNA]</scope>
    <source>
        <strain evidence="4">JCM 19173</strain>
    </source>
</reference>
<dbReference type="Proteomes" id="UP000604341">
    <property type="component" value="Unassembled WGS sequence"/>
</dbReference>
<keyword evidence="1" id="KW-0812">Transmembrane</keyword>
<organism evidence="3 4">
    <name type="scientific">Deinococcus radiotolerans</name>
    <dbReference type="NCBI Taxonomy" id="1309407"/>
    <lineage>
        <taxon>Bacteria</taxon>
        <taxon>Thermotogati</taxon>
        <taxon>Deinococcota</taxon>
        <taxon>Deinococci</taxon>
        <taxon>Deinococcales</taxon>
        <taxon>Deinococcaceae</taxon>
        <taxon>Deinococcus</taxon>
    </lineage>
</organism>
<feature type="domain" description="Phosphatidic acid phosphatase type 2/haloperoxidase" evidence="2">
    <location>
        <begin position="69"/>
        <end position="172"/>
    </location>
</feature>
<keyword evidence="1" id="KW-1133">Transmembrane helix</keyword>
<evidence type="ECO:0000313" key="4">
    <source>
        <dbReference type="Proteomes" id="UP000604341"/>
    </source>
</evidence>
<keyword evidence="4" id="KW-1185">Reference proteome</keyword>
<evidence type="ECO:0000259" key="2">
    <source>
        <dbReference type="SMART" id="SM00014"/>
    </source>
</evidence>
<accession>A0ABQ2FLV3</accession>
<dbReference type="Gene3D" id="1.20.144.10">
    <property type="entry name" value="Phosphatidic acid phosphatase type 2/haloperoxidase"/>
    <property type="match status" value="1"/>
</dbReference>
<comment type="caution">
    <text evidence="3">The sequence shown here is derived from an EMBL/GenBank/DDBJ whole genome shotgun (WGS) entry which is preliminary data.</text>
</comment>
<dbReference type="Pfam" id="PF01569">
    <property type="entry name" value="PAP2"/>
    <property type="match status" value="1"/>
</dbReference>
<dbReference type="EMBL" id="BMPE01000009">
    <property type="protein sequence ID" value="GGL08208.1"/>
    <property type="molecule type" value="Genomic_DNA"/>
</dbReference>
<dbReference type="InterPro" id="IPR036938">
    <property type="entry name" value="PAP2/HPO_sf"/>
</dbReference>
<evidence type="ECO:0000256" key="1">
    <source>
        <dbReference type="SAM" id="Phobius"/>
    </source>
</evidence>
<name>A0ABQ2FLV3_9DEIO</name>
<evidence type="ECO:0000313" key="3">
    <source>
        <dbReference type="EMBL" id="GGL08208.1"/>
    </source>
</evidence>
<dbReference type="SUPFAM" id="SSF48317">
    <property type="entry name" value="Acid phosphatase/Vanadium-dependent haloperoxidase"/>
    <property type="match status" value="1"/>
</dbReference>
<gene>
    <name evidence="3" type="ORF">GCM10010844_28740</name>
</gene>
<dbReference type="InterPro" id="IPR000326">
    <property type="entry name" value="PAP2/HPO"/>
</dbReference>
<feature type="transmembrane region" description="Helical" evidence="1">
    <location>
        <begin position="34"/>
        <end position="56"/>
    </location>
</feature>
<feature type="transmembrane region" description="Helical" evidence="1">
    <location>
        <begin position="161"/>
        <end position="185"/>
    </location>
</feature>
<proteinExistence type="predicted"/>
<keyword evidence="1" id="KW-0472">Membrane</keyword>
<feature type="transmembrane region" description="Helical" evidence="1">
    <location>
        <begin position="68"/>
        <end position="87"/>
    </location>
</feature>